<dbReference type="InterPro" id="IPR008266">
    <property type="entry name" value="Tyr_kinase_AS"/>
</dbReference>
<dbReference type="SUPFAM" id="SSF56112">
    <property type="entry name" value="Protein kinase-like (PK-like)"/>
    <property type="match status" value="1"/>
</dbReference>
<feature type="compositionally biased region" description="Acidic residues" evidence="1">
    <location>
        <begin position="295"/>
        <end position="304"/>
    </location>
</feature>
<dbReference type="OMA" id="MEHKENT"/>
<dbReference type="Pfam" id="PF17667">
    <property type="entry name" value="Pkinase_fungal"/>
    <property type="match status" value="1"/>
</dbReference>
<feature type="region of interest" description="Disordered" evidence="1">
    <location>
        <begin position="442"/>
        <end position="488"/>
    </location>
</feature>
<dbReference type="PANTHER" id="PTHR38248:SF2">
    <property type="entry name" value="FUNK1 11"/>
    <property type="match status" value="1"/>
</dbReference>
<evidence type="ECO:0000313" key="4">
    <source>
        <dbReference type="Proteomes" id="UP000029665"/>
    </source>
</evidence>
<feature type="compositionally biased region" description="Basic and acidic residues" evidence="1">
    <location>
        <begin position="442"/>
        <end position="451"/>
    </location>
</feature>
<accession>A0A060T126</accession>
<evidence type="ECO:0000259" key="2">
    <source>
        <dbReference type="Pfam" id="PF17667"/>
    </source>
</evidence>
<feature type="compositionally biased region" description="Basic and acidic residues" evidence="1">
    <location>
        <begin position="825"/>
        <end position="843"/>
    </location>
</feature>
<feature type="domain" description="Fungal-type protein kinase" evidence="2">
    <location>
        <begin position="340"/>
        <end position="633"/>
    </location>
</feature>
<gene>
    <name evidence="3" type="ORF">BN946_scf184821.g2</name>
</gene>
<reference evidence="3" key="1">
    <citation type="submission" date="2014-01" db="EMBL/GenBank/DDBJ databases">
        <title>The genome of the white-rot fungus Pycnoporus cinnabarinus: a basidiomycete model with a versatile arsenal for lignocellulosic biomass breakdown.</title>
        <authorList>
            <person name="Levasseur A."/>
            <person name="Lomascolo A."/>
            <person name="Ruiz-Duenas F.J."/>
            <person name="Uzan E."/>
            <person name="Piumi F."/>
            <person name="Kues U."/>
            <person name="Ram A.F.J."/>
            <person name="Murat C."/>
            <person name="Haon M."/>
            <person name="Benoit I."/>
            <person name="Arfi Y."/>
            <person name="Chevret D."/>
            <person name="Drula E."/>
            <person name="Kwon M.J."/>
            <person name="Gouret P."/>
            <person name="Lesage-Meessen L."/>
            <person name="Lombard V."/>
            <person name="Mariette J."/>
            <person name="Noirot C."/>
            <person name="Park J."/>
            <person name="Patyshakuliyeva A."/>
            <person name="Wieneger R.A.B."/>
            <person name="Wosten H.A.B."/>
            <person name="Martin F."/>
            <person name="Coutinho P.M."/>
            <person name="de Vries R."/>
            <person name="Martinez A.T."/>
            <person name="Klopp C."/>
            <person name="Pontarotti P."/>
            <person name="Henrissat B."/>
            <person name="Record E."/>
        </authorList>
    </citation>
    <scope>NUCLEOTIDE SEQUENCE [LARGE SCALE GENOMIC DNA]</scope>
    <source>
        <strain evidence="3">BRFM137</strain>
    </source>
</reference>
<feature type="compositionally biased region" description="Polar residues" evidence="1">
    <location>
        <begin position="709"/>
        <end position="721"/>
    </location>
</feature>
<dbReference type="Proteomes" id="UP000029665">
    <property type="component" value="Unassembled WGS sequence"/>
</dbReference>
<feature type="region of interest" description="Disordered" evidence="1">
    <location>
        <begin position="822"/>
        <end position="889"/>
    </location>
</feature>
<organism evidence="3 4">
    <name type="scientific">Pycnoporus cinnabarinus</name>
    <name type="common">Cinnabar-red polypore</name>
    <name type="synonym">Trametes cinnabarina</name>
    <dbReference type="NCBI Taxonomy" id="5643"/>
    <lineage>
        <taxon>Eukaryota</taxon>
        <taxon>Fungi</taxon>
        <taxon>Dikarya</taxon>
        <taxon>Basidiomycota</taxon>
        <taxon>Agaricomycotina</taxon>
        <taxon>Agaricomycetes</taxon>
        <taxon>Polyporales</taxon>
        <taxon>Polyporaceae</taxon>
        <taxon>Trametes</taxon>
    </lineage>
</organism>
<evidence type="ECO:0000313" key="3">
    <source>
        <dbReference type="EMBL" id="CDO78224.1"/>
    </source>
</evidence>
<dbReference type="PROSITE" id="PS00109">
    <property type="entry name" value="PROTEIN_KINASE_TYR"/>
    <property type="match status" value="1"/>
</dbReference>
<dbReference type="InterPro" id="IPR011009">
    <property type="entry name" value="Kinase-like_dom_sf"/>
</dbReference>
<feature type="compositionally biased region" description="Polar residues" evidence="1">
    <location>
        <begin position="267"/>
        <end position="284"/>
    </location>
</feature>
<dbReference type="OrthoDB" id="2757515at2759"/>
<dbReference type="InterPro" id="IPR040976">
    <property type="entry name" value="Pkinase_fungal"/>
</dbReference>
<dbReference type="Gene3D" id="1.10.510.10">
    <property type="entry name" value="Transferase(Phosphotransferase) domain 1"/>
    <property type="match status" value="1"/>
</dbReference>
<protein>
    <recommendedName>
        <fullName evidence="2">Fungal-type protein kinase domain-containing protein</fullName>
    </recommendedName>
</protein>
<dbReference type="HOGENOM" id="CLU_006410_3_0_1"/>
<dbReference type="GO" id="GO:0004672">
    <property type="term" value="F:protein kinase activity"/>
    <property type="evidence" value="ECO:0007669"/>
    <property type="project" value="InterPro"/>
</dbReference>
<feature type="region of interest" description="Disordered" evidence="1">
    <location>
        <begin position="704"/>
        <end position="737"/>
    </location>
</feature>
<dbReference type="AlphaFoldDB" id="A0A060T126"/>
<evidence type="ECO:0000256" key="1">
    <source>
        <dbReference type="SAM" id="MobiDB-lite"/>
    </source>
</evidence>
<feature type="region of interest" description="Disordered" evidence="1">
    <location>
        <begin position="257"/>
        <end position="304"/>
    </location>
</feature>
<dbReference type="PANTHER" id="PTHR38248">
    <property type="entry name" value="FUNK1 6"/>
    <property type="match status" value="1"/>
</dbReference>
<comment type="caution">
    <text evidence="3">The sequence shown here is derived from an EMBL/GenBank/DDBJ whole genome shotgun (WGS) entry which is preliminary data.</text>
</comment>
<feature type="compositionally biased region" description="Basic and acidic residues" evidence="1">
    <location>
        <begin position="878"/>
        <end position="889"/>
    </location>
</feature>
<dbReference type="EMBL" id="CCBP010000741">
    <property type="protein sequence ID" value="CDO78224.1"/>
    <property type="molecule type" value="Genomic_DNA"/>
</dbReference>
<name>A0A060T126_PYCCI</name>
<sequence>MGHTILIDFSEFETHVLRLKSSLVNLAPLPDKLVNSCRLDFGMLFGANDPPNEDAIAKRFIKILNTKYYGGLLQKHKAAFTGNRSAIDGTKSKVDAGIYPTEHVPPHGQANWTHIRLFIEFKRQGTSLDPFDDLDPDDPEAHAQSRQAVREQITDYALSLRDRQNRTCIFALFVIGPEFRAMRFDQSGIIVTKKQNYAADPRPLLSFLAWFDSLSAEQQGLDPTATLLKEGSRAYKLMSDFALPNPTDMEHKENTAVPASYVPPQPDASSSTPKAATQHPYSTRQQKKITITGDGDAESYPDVTEIDTDEDPRVFRCVREKFAESLKHGWPRYKLEVGAEKRAFLVGKPVWTSSWLFGRGTRGYVALDVKRRRFVFLKDCWRPYYVGVEPEGVYLELLTTPGPNTADICVPEVVVHGDVEDQVALTAQFANYRAAQAKEAERAREAAENVHPESGPTSILAPGTALTDSSSLPQRADSEKPSSEYNADPPYRHLTHYCIILKDVCLPFTEIESSRQLVDLLYDCVVTHSLAYSEHQLLHRDVSAGNVIIRPKLSSDIDEDSMRVVTWDGVLTDWELAKVVPTSDKSENPRQTPRQPERTGTWQFMSVAYVRNHLNLPVSVADELESFFHVLLFYAVRLLRHNLKIEAKSRAMRHGFIAAEDGERVESADPAGNPHVELNAMFDALLSRFKARYEVLSWELRKSRAESGPSPTSTEAVQQDDSPVPSCIRKRRRQQADVPTLLGRPSTASTAVGPSELVRALAKSLEDHQDFLAVLENAVDRDGDPAPVWPKGDVVQDRLPDTYDPRLLLSLMNKMCTASGLTTAGEDHDGAPPRKKMRTDLSEPRSGASMPPPAVRAQTVDTPVGASSARPTNGRKCRAQEKGKGRARG</sequence>
<keyword evidence="4" id="KW-1185">Reference proteome</keyword>
<proteinExistence type="predicted"/>